<keyword evidence="6" id="KW-0862">Zinc</keyword>
<dbReference type="InterPro" id="IPR032466">
    <property type="entry name" value="Metal_Hydrolase"/>
</dbReference>
<evidence type="ECO:0000256" key="1">
    <source>
        <dbReference type="ARBA" id="ARBA00004880"/>
    </source>
</evidence>
<dbReference type="PROSITE" id="PS00482">
    <property type="entry name" value="DIHYDROOROTASE_1"/>
    <property type="match status" value="1"/>
</dbReference>
<evidence type="ECO:0000256" key="2">
    <source>
        <dbReference type="ARBA" id="ARBA00005631"/>
    </source>
</evidence>
<keyword evidence="9" id="KW-0934">Plastid</keyword>
<dbReference type="Pfam" id="PF01979">
    <property type="entry name" value="Amidohydro_1"/>
    <property type="match status" value="1"/>
</dbReference>
<comment type="pathway">
    <text evidence="1">Pyrimidine metabolism; UMP biosynthesis via de novo pathway; (S)-dihydroorotate from bicarbonate: step 3/3.</text>
</comment>
<feature type="domain" description="Amidohydrolase-related" evidence="8">
    <location>
        <begin position="13"/>
        <end position="314"/>
    </location>
</feature>
<dbReference type="EC" id="3.5.2.3" evidence="3"/>
<comment type="similarity">
    <text evidence="2">Belongs to the metallo-dependent hydrolases superfamily. DHOase family. Class II DHOase subfamily.</text>
</comment>
<evidence type="ECO:0000313" key="9">
    <source>
        <dbReference type="EMBL" id="ACB42468.1"/>
    </source>
</evidence>
<evidence type="ECO:0000256" key="7">
    <source>
        <dbReference type="ARBA" id="ARBA00022975"/>
    </source>
</evidence>
<dbReference type="RefSeq" id="YP_002048678.1">
    <property type="nucleotide sequence ID" value="NC_011087.1"/>
</dbReference>
<sequence>MISSTLIILQPDDWHVHLRDGSMLAAVLPFTTRVFGRAIVMPNLKKPITTVESAIAYRKRIKNFCAEGITDERLVTTNKFNPLMTMYLTDTLDSNELVRGHAENVIIAAKLYPAGVTTNSVSGVTDIKAINPLLETMEKIGMPLLIHGEVNDPEVDIFDRERIFIEKYLIPLHRQHQGLKIVLEHITTADAVSFIESTNLNICATVTPHHLHLNRNAMFQEGLCSDFYCLPVLKRDHHKQALRRAVTSGNPKFFLGTDSAPHPRNRKETSCGCAGIFNASHAIESYTQVFEEEGKLDLLEAFTSKNGPKFYGLPLNQSRIVLEKKQQLVPKQINWIAADHKKISLVPLHAGKRLLWSLKNIC</sequence>
<dbReference type="GeneID" id="6481623"/>
<dbReference type="GO" id="GO:0006207">
    <property type="term" value="P:'de novo' pyrimidine nucleobase biosynthetic process"/>
    <property type="evidence" value="ECO:0007669"/>
    <property type="project" value="TreeGrafter"/>
</dbReference>
<evidence type="ECO:0000256" key="6">
    <source>
        <dbReference type="ARBA" id="ARBA00022833"/>
    </source>
</evidence>
<dbReference type="InterPro" id="IPR004721">
    <property type="entry name" value="DHOdimr"/>
</dbReference>
<dbReference type="AlphaFoldDB" id="B1X3E9"/>
<dbReference type="NCBIfam" id="TIGR00856">
    <property type="entry name" value="pyrC_dimer"/>
    <property type="match status" value="1"/>
</dbReference>
<reference evidence="9" key="2">
    <citation type="journal article" date="2008" name="Curr. Biol.">
        <title>Chromatophore genome sequence of Paulinella sheds light on acquisition of photosynthesis by eukaryotes.</title>
        <authorList>
            <person name="Nowack E.C.M."/>
            <person name="Melkonian M."/>
            <person name="Gloeckner G."/>
        </authorList>
    </citation>
    <scope>NUCLEOTIDE SEQUENCE [LARGE SCALE GENOMIC DNA]</scope>
</reference>
<proteinExistence type="inferred from homology"/>
<geneLocation type="organellar chromatophore" evidence="9"/>
<dbReference type="EMBL" id="CP000815">
    <property type="protein sequence ID" value="ACB42468.1"/>
    <property type="molecule type" value="Genomic_DNA"/>
</dbReference>
<dbReference type="PIRSF" id="PIRSF001237">
    <property type="entry name" value="DHOdimr"/>
    <property type="match status" value="1"/>
</dbReference>
<evidence type="ECO:0000256" key="3">
    <source>
        <dbReference type="ARBA" id="ARBA00012860"/>
    </source>
</evidence>
<evidence type="ECO:0000259" key="8">
    <source>
        <dbReference type="Pfam" id="PF01979"/>
    </source>
</evidence>
<dbReference type="GO" id="GO:0046872">
    <property type="term" value="F:metal ion binding"/>
    <property type="evidence" value="ECO:0007669"/>
    <property type="project" value="UniProtKB-KW"/>
</dbReference>
<dbReference type="PROSITE" id="PS00483">
    <property type="entry name" value="DIHYDROOROTASE_2"/>
    <property type="match status" value="1"/>
</dbReference>
<dbReference type="HAMAP" id="MF_00219">
    <property type="entry name" value="PyrC_classII"/>
    <property type="match status" value="1"/>
</dbReference>
<evidence type="ECO:0000256" key="5">
    <source>
        <dbReference type="ARBA" id="ARBA00022801"/>
    </source>
</evidence>
<reference evidence="9" key="1">
    <citation type="submission" date="2007-08" db="EMBL/GenBank/DDBJ databases">
        <authorList>
            <person name="Gloeckner G."/>
            <person name="Nowack E."/>
            <person name="Melkonian M."/>
        </authorList>
    </citation>
    <scope>NUCLEOTIDE SEQUENCE</scope>
</reference>
<accession>B1X3E9</accession>
<dbReference type="CDD" id="cd01294">
    <property type="entry name" value="DHOase"/>
    <property type="match status" value="1"/>
</dbReference>
<dbReference type="InterPro" id="IPR006680">
    <property type="entry name" value="Amidohydro-rel"/>
</dbReference>
<organism evidence="9">
    <name type="scientific">Paulinella chromatophora</name>
    <dbReference type="NCBI Taxonomy" id="39717"/>
    <lineage>
        <taxon>Eukaryota</taxon>
        <taxon>Sar</taxon>
        <taxon>Rhizaria</taxon>
        <taxon>Cercozoa</taxon>
        <taxon>Imbricatea</taxon>
        <taxon>Silicofilosea</taxon>
        <taxon>Euglyphida</taxon>
        <taxon>Paulinellidae</taxon>
        <taxon>Paulinella</taxon>
    </lineage>
</organism>
<dbReference type="GO" id="GO:0004151">
    <property type="term" value="F:dihydroorotase activity"/>
    <property type="evidence" value="ECO:0007669"/>
    <property type="project" value="UniProtKB-EC"/>
</dbReference>
<dbReference type="GO" id="GO:0005829">
    <property type="term" value="C:cytosol"/>
    <property type="evidence" value="ECO:0007669"/>
    <property type="project" value="TreeGrafter"/>
</dbReference>
<keyword evidence="7" id="KW-0665">Pyrimidine biosynthesis</keyword>
<protein>
    <recommendedName>
        <fullName evidence="3">dihydroorotase</fullName>
        <ecNumber evidence="3">3.5.2.3</ecNumber>
    </recommendedName>
</protein>
<dbReference type="UniPathway" id="UPA00070">
    <property type="reaction ID" value="UER00117"/>
</dbReference>
<keyword evidence="4" id="KW-0479">Metal-binding</keyword>
<dbReference type="PANTHER" id="PTHR43137">
    <property type="entry name" value="DIHYDROOROTASE"/>
    <property type="match status" value="1"/>
</dbReference>
<dbReference type="SUPFAM" id="SSF51556">
    <property type="entry name" value="Metallo-dependent hydrolases"/>
    <property type="match status" value="1"/>
</dbReference>
<dbReference type="Gene3D" id="3.20.20.140">
    <property type="entry name" value="Metal-dependent hydrolases"/>
    <property type="match status" value="1"/>
</dbReference>
<keyword evidence="5" id="KW-0378">Hydrolase</keyword>
<dbReference type="InterPro" id="IPR002195">
    <property type="entry name" value="Dihydroorotase_CS"/>
</dbReference>
<dbReference type="PANTHER" id="PTHR43137:SF1">
    <property type="entry name" value="DIHYDROOROTASE"/>
    <property type="match status" value="1"/>
</dbReference>
<name>B1X3E9_PAUCH</name>
<dbReference type="GO" id="GO:0044205">
    <property type="term" value="P:'de novo' UMP biosynthetic process"/>
    <property type="evidence" value="ECO:0007669"/>
    <property type="project" value="UniProtKB-UniPathway"/>
</dbReference>
<gene>
    <name evidence="9" type="primary">pyrC</name>
    <name evidence="9" type="ordered locus">PCC_0005</name>
</gene>
<evidence type="ECO:0000256" key="4">
    <source>
        <dbReference type="ARBA" id="ARBA00022723"/>
    </source>
</evidence>